<dbReference type="EMBL" id="QCYY01004368">
    <property type="protein sequence ID" value="ROT61096.1"/>
    <property type="molecule type" value="Genomic_DNA"/>
</dbReference>
<accession>A0A3R7Q9V3</accession>
<evidence type="ECO:0000313" key="1">
    <source>
        <dbReference type="EMBL" id="ROT61096.1"/>
    </source>
</evidence>
<reference evidence="1 2" key="2">
    <citation type="submission" date="2019-01" db="EMBL/GenBank/DDBJ databases">
        <title>The decoding of complex shrimp genome reveals the adaptation for benthos swimmer, frequently molting mechanism and breeding impact on genome.</title>
        <authorList>
            <person name="Sun Y."/>
            <person name="Gao Y."/>
            <person name="Yu Y."/>
        </authorList>
    </citation>
    <scope>NUCLEOTIDE SEQUENCE [LARGE SCALE GENOMIC DNA]</scope>
    <source>
        <tissue evidence="1">Muscle</tissue>
    </source>
</reference>
<protein>
    <submittedName>
        <fullName evidence="1">Uncharacterized protein</fullName>
    </submittedName>
</protein>
<gene>
    <name evidence="1" type="ORF">C7M84_021165</name>
</gene>
<proteinExistence type="predicted"/>
<comment type="caution">
    <text evidence="1">The sequence shown here is derived from an EMBL/GenBank/DDBJ whole genome shotgun (WGS) entry which is preliminary data.</text>
</comment>
<sequence>MFLTRRLDLFPVPVAGGSICVPVSLTGDRLCPCSVRRTRFGSLFPSGGTRIWALSLGGDSIEVPVPLQETRLVSLSLTGDSFGSLFPYRRTLIWFPVPLQEDAICAPVPLQAGSIDVPVPCRRTRLCVSPVPLQEGLDLCPCPLQARTRLTSFPYRGSIDVPVPSEDSMVFPVPYRRTRLTSNPGGPAVLKEESRFVVPVPSGDCVDVPVPCRRTRFVSNVVPLELRRTRFGSLFLTEDCDLGPVLLQEDSIWVPVLQEDSIWVLFPYRRTRLGPFLLLETRSSLTGGNRREVPDLTGGLDLGPCSLNEDSYRRMRFGSLFLTGERRSWRRTRFGSCSLTGGLDLGPCSLTGGLDLGPCSLQEDCRVPVPLEDSEGDSICVPGGLIPCSLQETRFGSCSLTRNSTEVLTFTGGLDLGPFLTGGLDLVPVPLRRTRFCVPVPYRRTRFGVPVPYRRTRFLVLSLQEDSMEVPVPLQEDSIWVPVPLQEDSIEVPLQDEESLPYRRTRLVRSLRRTRLTSLFPYRNSIGVLFLTGGLDWVPCSFQEDSIWVLCSLPGGLDLGPCSLTGRTSICVPVPLQRTRIWVCSLTEIDLTRGPCSLRGLDLRSLFLQEDSIEVPVSLTGGIFEPCS</sequence>
<evidence type="ECO:0000313" key="2">
    <source>
        <dbReference type="Proteomes" id="UP000283509"/>
    </source>
</evidence>
<organism evidence="1 2">
    <name type="scientific">Penaeus vannamei</name>
    <name type="common">Whiteleg shrimp</name>
    <name type="synonym">Litopenaeus vannamei</name>
    <dbReference type="NCBI Taxonomy" id="6689"/>
    <lineage>
        <taxon>Eukaryota</taxon>
        <taxon>Metazoa</taxon>
        <taxon>Ecdysozoa</taxon>
        <taxon>Arthropoda</taxon>
        <taxon>Crustacea</taxon>
        <taxon>Multicrustacea</taxon>
        <taxon>Malacostraca</taxon>
        <taxon>Eumalacostraca</taxon>
        <taxon>Eucarida</taxon>
        <taxon>Decapoda</taxon>
        <taxon>Dendrobranchiata</taxon>
        <taxon>Penaeoidea</taxon>
        <taxon>Penaeidae</taxon>
        <taxon>Penaeus</taxon>
    </lineage>
</organism>
<keyword evidence="2" id="KW-1185">Reference proteome</keyword>
<name>A0A3R7Q9V3_PENVA</name>
<dbReference type="AlphaFoldDB" id="A0A3R7Q9V3"/>
<dbReference type="Proteomes" id="UP000283509">
    <property type="component" value="Unassembled WGS sequence"/>
</dbReference>
<reference evidence="1 2" key="1">
    <citation type="submission" date="2018-04" db="EMBL/GenBank/DDBJ databases">
        <authorList>
            <person name="Zhang X."/>
            <person name="Yuan J."/>
            <person name="Li F."/>
            <person name="Xiang J."/>
        </authorList>
    </citation>
    <scope>NUCLEOTIDE SEQUENCE [LARGE SCALE GENOMIC DNA]</scope>
    <source>
        <tissue evidence="1">Muscle</tissue>
    </source>
</reference>